<keyword evidence="4" id="KW-0539">Nucleus</keyword>
<evidence type="ECO:0000256" key="2">
    <source>
        <dbReference type="ARBA" id="ARBA00023125"/>
    </source>
</evidence>
<dbReference type="EMBL" id="JBFXLR010000016">
    <property type="protein sequence ID" value="KAL2852249.1"/>
    <property type="molecule type" value="Genomic_DNA"/>
</dbReference>
<proteinExistence type="predicted"/>
<keyword evidence="7" id="KW-1185">Reference proteome</keyword>
<evidence type="ECO:0000256" key="1">
    <source>
        <dbReference type="ARBA" id="ARBA00023015"/>
    </source>
</evidence>
<dbReference type="RefSeq" id="XP_070900252.1">
    <property type="nucleotide sequence ID" value="XM_071045319.1"/>
</dbReference>
<dbReference type="Gene3D" id="4.10.240.10">
    <property type="entry name" value="Zn(2)-C6 fungal-type DNA-binding domain"/>
    <property type="match status" value="1"/>
</dbReference>
<accession>A0ABR4KIZ7</accession>
<evidence type="ECO:0000313" key="6">
    <source>
        <dbReference type="EMBL" id="KAL2852249.1"/>
    </source>
</evidence>
<protein>
    <recommendedName>
        <fullName evidence="5">Zn(2)-C6 fungal-type domain-containing protein</fullName>
    </recommendedName>
</protein>
<evidence type="ECO:0000313" key="7">
    <source>
        <dbReference type="Proteomes" id="UP001610444"/>
    </source>
</evidence>
<dbReference type="InterPro" id="IPR036864">
    <property type="entry name" value="Zn2-C6_fun-type_DNA-bd_sf"/>
</dbReference>
<reference evidence="6 7" key="1">
    <citation type="submission" date="2024-07" db="EMBL/GenBank/DDBJ databases">
        <title>Section-level genome sequencing and comparative genomics of Aspergillus sections Usti and Cavernicolus.</title>
        <authorList>
            <consortium name="Lawrence Berkeley National Laboratory"/>
            <person name="Nybo J.L."/>
            <person name="Vesth T.C."/>
            <person name="Theobald S."/>
            <person name="Frisvad J.C."/>
            <person name="Larsen T.O."/>
            <person name="Kjaerboelling I."/>
            <person name="Rothschild-Mancinelli K."/>
            <person name="Lyhne E.K."/>
            <person name="Kogle M.E."/>
            <person name="Barry K."/>
            <person name="Clum A."/>
            <person name="Na H."/>
            <person name="Ledsgaard L."/>
            <person name="Lin J."/>
            <person name="Lipzen A."/>
            <person name="Kuo A."/>
            <person name="Riley R."/>
            <person name="Mondo S."/>
            <person name="LaButti K."/>
            <person name="Haridas S."/>
            <person name="Pangalinan J."/>
            <person name="Salamov A.A."/>
            <person name="Simmons B.A."/>
            <person name="Magnuson J.K."/>
            <person name="Chen J."/>
            <person name="Drula E."/>
            <person name="Henrissat B."/>
            <person name="Wiebenga A."/>
            <person name="Lubbers R.J."/>
            <person name="Gomes A.C."/>
            <person name="Macurrencykelacurrency M.R."/>
            <person name="Stajich J."/>
            <person name="Grigoriev I.V."/>
            <person name="Mortensen U.H."/>
            <person name="De vries R.P."/>
            <person name="Baker S.E."/>
            <person name="Andersen M.R."/>
        </authorList>
    </citation>
    <scope>NUCLEOTIDE SEQUENCE [LARGE SCALE GENOMIC DNA]</scope>
    <source>
        <strain evidence="6 7">CBS 756.74</strain>
    </source>
</reference>
<organism evidence="6 7">
    <name type="scientific">Aspergillus pseudodeflectus</name>
    <dbReference type="NCBI Taxonomy" id="176178"/>
    <lineage>
        <taxon>Eukaryota</taxon>
        <taxon>Fungi</taxon>
        <taxon>Dikarya</taxon>
        <taxon>Ascomycota</taxon>
        <taxon>Pezizomycotina</taxon>
        <taxon>Eurotiomycetes</taxon>
        <taxon>Eurotiomycetidae</taxon>
        <taxon>Eurotiales</taxon>
        <taxon>Aspergillaceae</taxon>
        <taxon>Aspergillus</taxon>
        <taxon>Aspergillus subgen. Nidulantes</taxon>
    </lineage>
</organism>
<dbReference type="PROSITE" id="PS50048">
    <property type="entry name" value="ZN2_CY6_FUNGAL_2"/>
    <property type="match status" value="1"/>
</dbReference>
<evidence type="ECO:0000259" key="5">
    <source>
        <dbReference type="PROSITE" id="PS50048"/>
    </source>
</evidence>
<dbReference type="GeneID" id="98160483"/>
<dbReference type="PANTHER" id="PTHR38791:SF5">
    <property type="entry name" value="TRANSCRIPTION FACTOR DBAG-RELATED"/>
    <property type="match status" value="1"/>
</dbReference>
<dbReference type="CDD" id="cd00067">
    <property type="entry name" value="GAL4"/>
    <property type="match status" value="1"/>
</dbReference>
<comment type="caution">
    <text evidence="6">The sequence shown here is derived from an EMBL/GenBank/DDBJ whole genome shotgun (WGS) entry which is preliminary data.</text>
</comment>
<dbReference type="InterPro" id="IPR053175">
    <property type="entry name" value="DHMBA_Reg_Transcription_Factor"/>
</dbReference>
<sequence length="535" mass="59541">MTFCGRPSPNCLRCRQRRIKCDKARPACSQCKRAGKECAGYRDEKSLVFRNENERIIRKVKAAKGQIAVKEQTPSLGSETSSVSEDSLSLVEAKVSLLNTRGLIPIPVLGRPMSLTPRDIDTHGLLFFVHNFSSAPFFDGSFAHKYPKSLFEEVEVDASLRNSVISIGLAAVSNVIRDPELLSQARQRYGLTLNEVRRTIPNLSYATVGSVLRLILMLAIFEMVDARPDALSFGTSQGTAHIAGVHMIMKRFPFPQTKQFNNQGELWFYFSVVLNYLQTGGSFPRELEGWSPQQIASPTNEVWAAFELMDIFVKFVRLCASLPHGQAVSAEEGVLREAVNLETELGTWRDRVPKDWSVTIKEAADMPGTFWGQYHVYQNAWAPRVLNHYYLGRLLVNELILVYIGKLEEPSPEWTEQKEQSLRVISQLATDICAGIASQGLNDNRTLLRGFFMTIYPLMIAASATGVSDTLRSWVIGKLETIGNRLGIRQALAAIPRIQLAVAHGVQPGLLPILAMQQSRVEEISSTLTGLPSSK</sequence>
<dbReference type="Pfam" id="PF00172">
    <property type="entry name" value="Zn_clus"/>
    <property type="match status" value="1"/>
</dbReference>
<keyword evidence="2" id="KW-0238">DNA-binding</keyword>
<name>A0ABR4KIZ7_9EURO</name>
<dbReference type="SUPFAM" id="SSF57701">
    <property type="entry name" value="Zn2/Cys6 DNA-binding domain"/>
    <property type="match status" value="1"/>
</dbReference>
<dbReference type="Proteomes" id="UP001610444">
    <property type="component" value="Unassembled WGS sequence"/>
</dbReference>
<gene>
    <name evidence="6" type="ORF">BJX68DRAFT_265769</name>
</gene>
<keyword evidence="1" id="KW-0805">Transcription regulation</keyword>
<keyword evidence="3" id="KW-0804">Transcription</keyword>
<evidence type="ECO:0000256" key="3">
    <source>
        <dbReference type="ARBA" id="ARBA00023163"/>
    </source>
</evidence>
<dbReference type="InterPro" id="IPR001138">
    <property type="entry name" value="Zn2Cys6_DnaBD"/>
</dbReference>
<dbReference type="PANTHER" id="PTHR38791">
    <property type="entry name" value="ZN(II)2CYS6 TRANSCRIPTION FACTOR (EUROFUNG)-RELATED-RELATED"/>
    <property type="match status" value="1"/>
</dbReference>
<feature type="domain" description="Zn(2)-C6 fungal-type" evidence="5">
    <location>
        <begin position="10"/>
        <end position="38"/>
    </location>
</feature>
<dbReference type="SMART" id="SM00066">
    <property type="entry name" value="GAL4"/>
    <property type="match status" value="1"/>
</dbReference>
<evidence type="ECO:0000256" key="4">
    <source>
        <dbReference type="ARBA" id="ARBA00023242"/>
    </source>
</evidence>